<gene>
    <name evidence="1" type="ORF">Ae201684_014816</name>
</gene>
<sequence>MRRVLIIPRHSIRFAVTATKFVCRCGKLGDSCHVCQLRCNDSLDILQLLAVEESTELDLSKKLALWIKDCASPFRQPSTLYCTTSCTGERGEWHASLNVDKERERSKLHEPKLSSSVVSIQFT</sequence>
<accession>A0A6G0WIP3</accession>
<reference evidence="1 2" key="1">
    <citation type="submission" date="2019-07" db="EMBL/GenBank/DDBJ databases">
        <title>Genomics analysis of Aphanomyces spp. identifies a new class of oomycete effector associated with host adaptation.</title>
        <authorList>
            <person name="Gaulin E."/>
        </authorList>
    </citation>
    <scope>NUCLEOTIDE SEQUENCE [LARGE SCALE GENOMIC DNA]</scope>
    <source>
        <strain evidence="1 2">ATCC 201684</strain>
    </source>
</reference>
<protein>
    <submittedName>
        <fullName evidence="1">Uncharacterized protein</fullName>
    </submittedName>
</protein>
<proteinExistence type="predicted"/>
<dbReference type="Proteomes" id="UP000481153">
    <property type="component" value="Unassembled WGS sequence"/>
</dbReference>
<keyword evidence="2" id="KW-1185">Reference proteome</keyword>
<dbReference type="EMBL" id="VJMJ01000202">
    <property type="protein sequence ID" value="KAF0727079.1"/>
    <property type="molecule type" value="Genomic_DNA"/>
</dbReference>
<evidence type="ECO:0000313" key="2">
    <source>
        <dbReference type="Proteomes" id="UP000481153"/>
    </source>
</evidence>
<organism evidence="1 2">
    <name type="scientific">Aphanomyces euteiches</name>
    <dbReference type="NCBI Taxonomy" id="100861"/>
    <lineage>
        <taxon>Eukaryota</taxon>
        <taxon>Sar</taxon>
        <taxon>Stramenopiles</taxon>
        <taxon>Oomycota</taxon>
        <taxon>Saprolegniomycetes</taxon>
        <taxon>Saprolegniales</taxon>
        <taxon>Verrucalvaceae</taxon>
        <taxon>Aphanomyces</taxon>
    </lineage>
</organism>
<evidence type="ECO:0000313" key="1">
    <source>
        <dbReference type="EMBL" id="KAF0727079.1"/>
    </source>
</evidence>
<dbReference type="AlphaFoldDB" id="A0A6G0WIP3"/>
<comment type="caution">
    <text evidence="1">The sequence shown here is derived from an EMBL/GenBank/DDBJ whole genome shotgun (WGS) entry which is preliminary data.</text>
</comment>
<name>A0A6G0WIP3_9STRA</name>